<organism evidence="2 3">
    <name type="scientific">Neisseria elongata subsp. glycolytica ATCC 29315</name>
    <dbReference type="NCBI Taxonomy" id="546263"/>
    <lineage>
        <taxon>Bacteria</taxon>
        <taxon>Pseudomonadati</taxon>
        <taxon>Pseudomonadota</taxon>
        <taxon>Betaproteobacteria</taxon>
        <taxon>Neisseriales</taxon>
        <taxon>Neisseriaceae</taxon>
        <taxon>Neisseria</taxon>
    </lineage>
</organism>
<dbReference type="EMBL" id="ADBF01000255">
    <property type="protein sequence ID" value="EFE48376.1"/>
    <property type="molecule type" value="Genomic_DNA"/>
</dbReference>
<evidence type="ECO:0000313" key="2">
    <source>
        <dbReference type="EMBL" id="EFE48376.1"/>
    </source>
</evidence>
<comment type="caution">
    <text evidence="2">The sequence shown here is derived from an EMBL/GenBank/DDBJ whole genome shotgun (WGS) entry which is preliminary data.</text>
</comment>
<proteinExistence type="predicted"/>
<evidence type="ECO:0000313" key="3">
    <source>
        <dbReference type="Proteomes" id="UP000005536"/>
    </source>
</evidence>
<reference evidence="2 3" key="1">
    <citation type="submission" date="2010-02" db="EMBL/GenBank/DDBJ databases">
        <authorList>
            <person name="Weinstock G."/>
            <person name="Sodergren E."/>
            <person name="Clifton S."/>
            <person name="Fulton L."/>
            <person name="Fulton B."/>
            <person name="Courtney L."/>
            <person name="Fronick C."/>
            <person name="Harrison M."/>
            <person name="Strong C."/>
            <person name="Farmer C."/>
            <person name="Delahaunty K."/>
            <person name="Markovic C."/>
            <person name="Hall O."/>
            <person name="Minx P."/>
            <person name="Tomlinson C."/>
            <person name="Mitreva M."/>
            <person name="Nelson J."/>
            <person name="Hou S."/>
            <person name="Wollam A."/>
            <person name="Pepin K.H."/>
            <person name="Johnson M."/>
            <person name="Bhonagiri V."/>
            <person name="Zhang X."/>
            <person name="Suruliraj S."/>
            <person name="Warren W."/>
            <person name="Chinwalla A."/>
            <person name="Mardis E.R."/>
            <person name="Wilson R.K."/>
        </authorList>
    </citation>
    <scope>NUCLEOTIDE SEQUENCE [LARGE SCALE GENOMIC DNA]</scope>
    <source>
        <strain evidence="2 3">ATCC 29315</strain>
    </source>
</reference>
<accession>D4DUY9</accession>
<gene>
    <name evidence="2" type="ORF">NEIELOOT_02903</name>
</gene>
<feature type="region of interest" description="Disordered" evidence="1">
    <location>
        <begin position="1"/>
        <end position="23"/>
    </location>
</feature>
<dbReference type="AlphaFoldDB" id="D4DUY9"/>
<sequence length="80" mass="8905">MVFRHRQMPEELQPTDARGRGFESRLCRQRWQSSSEDRARNNFSTSSCRGAPYGRMPAGLHCLETAGSIPAAGNGEILPI</sequence>
<dbReference type="Proteomes" id="UP000005536">
    <property type="component" value="Unassembled WGS sequence"/>
</dbReference>
<name>D4DUY9_NEIEG</name>
<evidence type="ECO:0000256" key="1">
    <source>
        <dbReference type="SAM" id="MobiDB-lite"/>
    </source>
</evidence>
<protein>
    <submittedName>
        <fullName evidence="2">Uncharacterized protein</fullName>
    </submittedName>
</protein>